<name>A0A2K2BS13_POPTR</name>
<feature type="transmembrane region" description="Helical" evidence="1">
    <location>
        <begin position="34"/>
        <end position="54"/>
    </location>
</feature>
<dbReference type="AlphaFoldDB" id="A0A2K2BS13"/>
<dbReference type="EMBL" id="CM009290">
    <property type="protein sequence ID" value="PNT52568.1"/>
    <property type="molecule type" value="Genomic_DNA"/>
</dbReference>
<proteinExistence type="predicted"/>
<sequence length="90" mass="9992">MWCLLCMYVRGNLASEGDELELGGWSTLLQRHRFLLTAFALLAFLCTIYLYFAVTLGATESCSGLTGTKKTLCRLELAKDSVGNGKLKFF</sequence>
<keyword evidence="1" id="KW-0472">Membrane</keyword>
<dbReference type="InParanoid" id="A0A2K2BS13"/>
<evidence type="ECO:0000256" key="1">
    <source>
        <dbReference type="SAM" id="Phobius"/>
    </source>
</evidence>
<organism evidence="2 3">
    <name type="scientific">Populus trichocarpa</name>
    <name type="common">Western balsam poplar</name>
    <name type="synonym">Populus balsamifera subsp. trichocarpa</name>
    <dbReference type="NCBI Taxonomy" id="3694"/>
    <lineage>
        <taxon>Eukaryota</taxon>
        <taxon>Viridiplantae</taxon>
        <taxon>Streptophyta</taxon>
        <taxon>Embryophyta</taxon>
        <taxon>Tracheophyta</taxon>
        <taxon>Spermatophyta</taxon>
        <taxon>Magnoliopsida</taxon>
        <taxon>eudicotyledons</taxon>
        <taxon>Gunneridae</taxon>
        <taxon>Pentapetalae</taxon>
        <taxon>rosids</taxon>
        <taxon>fabids</taxon>
        <taxon>Malpighiales</taxon>
        <taxon>Salicaceae</taxon>
        <taxon>Saliceae</taxon>
        <taxon>Populus</taxon>
    </lineage>
</organism>
<reference evidence="2 3" key="1">
    <citation type="journal article" date="2006" name="Science">
        <title>The genome of black cottonwood, Populus trichocarpa (Torr. &amp; Gray).</title>
        <authorList>
            <person name="Tuskan G.A."/>
            <person name="Difazio S."/>
            <person name="Jansson S."/>
            <person name="Bohlmann J."/>
            <person name="Grigoriev I."/>
            <person name="Hellsten U."/>
            <person name="Putnam N."/>
            <person name="Ralph S."/>
            <person name="Rombauts S."/>
            <person name="Salamov A."/>
            <person name="Schein J."/>
            <person name="Sterck L."/>
            <person name="Aerts A."/>
            <person name="Bhalerao R.R."/>
            <person name="Bhalerao R.P."/>
            <person name="Blaudez D."/>
            <person name="Boerjan W."/>
            <person name="Brun A."/>
            <person name="Brunner A."/>
            <person name="Busov V."/>
            <person name="Campbell M."/>
            <person name="Carlson J."/>
            <person name="Chalot M."/>
            <person name="Chapman J."/>
            <person name="Chen G.L."/>
            <person name="Cooper D."/>
            <person name="Coutinho P.M."/>
            <person name="Couturier J."/>
            <person name="Covert S."/>
            <person name="Cronk Q."/>
            <person name="Cunningham R."/>
            <person name="Davis J."/>
            <person name="Degroeve S."/>
            <person name="Dejardin A."/>
            <person name="Depamphilis C."/>
            <person name="Detter J."/>
            <person name="Dirks B."/>
            <person name="Dubchak I."/>
            <person name="Duplessis S."/>
            <person name="Ehlting J."/>
            <person name="Ellis B."/>
            <person name="Gendler K."/>
            <person name="Goodstein D."/>
            <person name="Gribskov M."/>
            <person name="Grimwood J."/>
            <person name="Groover A."/>
            <person name="Gunter L."/>
            <person name="Hamberger B."/>
            <person name="Heinze B."/>
            <person name="Helariutta Y."/>
            <person name="Henrissat B."/>
            <person name="Holligan D."/>
            <person name="Holt R."/>
            <person name="Huang W."/>
            <person name="Islam-Faridi N."/>
            <person name="Jones S."/>
            <person name="Jones-Rhoades M."/>
            <person name="Jorgensen R."/>
            <person name="Joshi C."/>
            <person name="Kangasjarvi J."/>
            <person name="Karlsson J."/>
            <person name="Kelleher C."/>
            <person name="Kirkpatrick R."/>
            <person name="Kirst M."/>
            <person name="Kohler A."/>
            <person name="Kalluri U."/>
            <person name="Larimer F."/>
            <person name="Leebens-Mack J."/>
            <person name="Leple J.C."/>
            <person name="Locascio P."/>
            <person name="Lou Y."/>
            <person name="Lucas S."/>
            <person name="Martin F."/>
            <person name="Montanini B."/>
            <person name="Napoli C."/>
            <person name="Nelson D.R."/>
            <person name="Nelson C."/>
            <person name="Nieminen K."/>
            <person name="Nilsson O."/>
            <person name="Pereda V."/>
            <person name="Peter G."/>
            <person name="Philippe R."/>
            <person name="Pilate G."/>
            <person name="Poliakov A."/>
            <person name="Razumovskaya J."/>
            <person name="Richardson P."/>
            <person name="Rinaldi C."/>
            <person name="Ritland K."/>
            <person name="Rouze P."/>
            <person name="Ryaboy D."/>
            <person name="Schmutz J."/>
            <person name="Schrader J."/>
            <person name="Segerman B."/>
            <person name="Shin H."/>
            <person name="Siddiqui A."/>
            <person name="Sterky F."/>
            <person name="Terry A."/>
            <person name="Tsai C.J."/>
            <person name="Uberbacher E."/>
            <person name="Unneberg P."/>
            <person name="Vahala J."/>
            <person name="Wall K."/>
            <person name="Wessler S."/>
            <person name="Yang G."/>
            <person name="Yin T."/>
            <person name="Douglas C."/>
            <person name="Marra M."/>
            <person name="Sandberg G."/>
            <person name="Van de Peer Y."/>
            <person name="Rokhsar D."/>
        </authorList>
    </citation>
    <scope>NUCLEOTIDE SEQUENCE [LARGE SCALE GENOMIC DNA]</scope>
    <source>
        <strain evidence="3">cv. Nisqually</strain>
    </source>
</reference>
<dbReference type="PANTHER" id="PTHR34774">
    <property type="entry name" value="EPHRIN-A3 PROTEIN"/>
    <property type="match status" value="1"/>
</dbReference>
<evidence type="ECO:0000313" key="2">
    <source>
        <dbReference type="EMBL" id="PNT52568.1"/>
    </source>
</evidence>
<keyword evidence="1" id="KW-1133">Transmembrane helix</keyword>
<dbReference type="STRING" id="3694.A0A2K2BS13"/>
<evidence type="ECO:0000313" key="3">
    <source>
        <dbReference type="Proteomes" id="UP000006729"/>
    </source>
</evidence>
<dbReference type="PANTHER" id="PTHR34774:SF1">
    <property type="entry name" value="EPHRIN-A3 PROTEIN"/>
    <property type="match status" value="1"/>
</dbReference>
<dbReference type="Proteomes" id="UP000006729">
    <property type="component" value="Chromosome 1"/>
</dbReference>
<accession>A0A2K2BS13</accession>
<gene>
    <name evidence="2" type="ORF">POPTR_001G038900</name>
</gene>
<dbReference type="FunCoup" id="A0A2K2BS13">
    <property type="interactions" value="634"/>
</dbReference>
<protein>
    <submittedName>
        <fullName evidence="2">Uncharacterized protein</fullName>
    </submittedName>
</protein>
<keyword evidence="1" id="KW-0812">Transmembrane</keyword>
<keyword evidence="3" id="KW-1185">Reference proteome</keyword>